<feature type="transmembrane region" description="Helical" evidence="7">
    <location>
        <begin position="311"/>
        <end position="332"/>
    </location>
</feature>
<feature type="transmembrane region" description="Helical" evidence="7">
    <location>
        <begin position="141"/>
        <end position="162"/>
    </location>
</feature>
<dbReference type="SUPFAM" id="SSF103473">
    <property type="entry name" value="MFS general substrate transporter"/>
    <property type="match status" value="1"/>
</dbReference>
<sequence length="404" mass="42155">MTSTATSETPARQTKPRMAFVAATTSLVVAFVASASPLPLYNTYRAENGVTTADLSLTVVAYFLGTIGALLCLGRLSSFLGRRPVSLATLGLVMAGCLVLLDVSSVWPLVVGRFLMGLGCGMASSTLMAYVVDSAPQDPPWLATLVTSQAPNVGLTIGAFASGALVDHGPTPRHTVFVVMCLALAVCLVLVWLAPETHPRRHGALASLRPRVALPPDARRLMPVAALAFMATWALGAAYQSLGPAITKDHLHSDSALGMALVFASYMVPGVLGAPLQGRFRPAAAQRAGMTGFLLGACLLLVSLWNGSIVGFLAGGVVAGACQGVAVSASIRGLMDGVAPQDRAAVLAAIYLTCYLGAMLPNLVTGQLSRRLELPQVMLCYVAIALVATIATWLWARNPRSMER</sequence>
<organism evidence="9 10">
    <name type="scientific">Luteococcus peritonei</name>
    <dbReference type="NCBI Taxonomy" id="88874"/>
    <lineage>
        <taxon>Bacteria</taxon>
        <taxon>Bacillati</taxon>
        <taxon>Actinomycetota</taxon>
        <taxon>Actinomycetes</taxon>
        <taxon>Propionibacteriales</taxon>
        <taxon>Propionibacteriaceae</taxon>
        <taxon>Luteococcus</taxon>
    </lineage>
</organism>
<keyword evidence="2" id="KW-0813">Transport</keyword>
<comment type="caution">
    <text evidence="9">The sequence shown here is derived from an EMBL/GenBank/DDBJ whole genome shotgun (WGS) entry which is preliminary data.</text>
</comment>
<feature type="transmembrane region" description="Helical" evidence="7">
    <location>
        <begin position="174"/>
        <end position="194"/>
    </location>
</feature>
<name>A0ABW4RTA8_9ACTN</name>
<dbReference type="EMBL" id="JBHUFZ010000008">
    <property type="protein sequence ID" value="MFD1889314.1"/>
    <property type="molecule type" value="Genomic_DNA"/>
</dbReference>
<reference evidence="10" key="1">
    <citation type="journal article" date="2019" name="Int. J. Syst. Evol. Microbiol.">
        <title>The Global Catalogue of Microorganisms (GCM) 10K type strain sequencing project: providing services to taxonomists for standard genome sequencing and annotation.</title>
        <authorList>
            <consortium name="The Broad Institute Genomics Platform"/>
            <consortium name="The Broad Institute Genome Sequencing Center for Infectious Disease"/>
            <person name="Wu L."/>
            <person name="Ma J."/>
        </authorList>
    </citation>
    <scope>NUCLEOTIDE SEQUENCE [LARGE SCALE GENOMIC DNA]</scope>
    <source>
        <strain evidence="10">CAIM 431</strain>
    </source>
</reference>
<dbReference type="InterPro" id="IPR020846">
    <property type="entry name" value="MFS_dom"/>
</dbReference>
<keyword evidence="5 7" id="KW-1133">Transmembrane helix</keyword>
<protein>
    <submittedName>
        <fullName evidence="9">MFS transporter</fullName>
    </submittedName>
</protein>
<dbReference type="InterPro" id="IPR050171">
    <property type="entry name" value="MFS_Transporters"/>
</dbReference>
<comment type="subcellular location">
    <subcellularLocation>
        <location evidence="1">Cell membrane</location>
        <topology evidence="1">Multi-pass membrane protein</topology>
    </subcellularLocation>
</comment>
<dbReference type="Gene3D" id="1.20.1250.20">
    <property type="entry name" value="MFS general substrate transporter like domains"/>
    <property type="match status" value="1"/>
</dbReference>
<feature type="transmembrane region" description="Helical" evidence="7">
    <location>
        <begin position="55"/>
        <end position="73"/>
    </location>
</feature>
<evidence type="ECO:0000256" key="1">
    <source>
        <dbReference type="ARBA" id="ARBA00004651"/>
    </source>
</evidence>
<dbReference type="PANTHER" id="PTHR23517:SF13">
    <property type="entry name" value="MAJOR FACILITATOR SUPERFAMILY MFS_1"/>
    <property type="match status" value="1"/>
</dbReference>
<feature type="transmembrane region" description="Helical" evidence="7">
    <location>
        <begin position="344"/>
        <end position="364"/>
    </location>
</feature>
<evidence type="ECO:0000256" key="5">
    <source>
        <dbReference type="ARBA" id="ARBA00022989"/>
    </source>
</evidence>
<keyword evidence="4 7" id="KW-0812">Transmembrane</keyword>
<dbReference type="PANTHER" id="PTHR23517">
    <property type="entry name" value="RESISTANCE PROTEIN MDTM, PUTATIVE-RELATED-RELATED"/>
    <property type="match status" value="1"/>
</dbReference>
<feature type="transmembrane region" description="Helical" evidence="7">
    <location>
        <begin position="376"/>
        <end position="396"/>
    </location>
</feature>
<keyword evidence="3" id="KW-1003">Cell membrane</keyword>
<evidence type="ECO:0000256" key="2">
    <source>
        <dbReference type="ARBA" id="ARBA00022448"/>
    </source>
</evidence>
<evidence type="ECO:0000256" key="7">
    <source>
        <dbReference type="SAM" id="Phobius"/>
    </source>
</evidence>
<keyword evidence="10" id="KW-1185">Reference proteome</keyword>
<dbReference type="Pfam" id="PF07690">
    <property type="entry name" value="MFS_1"/>
    <property type="match status" value="1"/>
</dbReference>
<feature type="transmembrane region" description="Helical" evidence="7">
    <location>
        <begin position="113"/>
        <end position="132"/>
    </location>
</feature>
<feature type="domain" description="Major facilitator superfamily (MFS) profile" evidence="8">
    <location>
        <begin position="18"/>
        <end position="400"/>
    </location>
</feature>
<accession>A0ABW4RTA8</accession>
<evidence type="ECO:0000256" key="4">
    <source>
        <dbReference type="ARBA" id="ARBA00022692"/>
    </source>
</evidence>
<evidence type="ECO:0000313" key="9">
    <source>
        <dbReference type="EMBL" id="MFD1889314.1"/>
    </source>
</evidence>
<evidence type="ECO:0000256" key="6">
    <source>
        <dbReference type="ARBA" id="ARBA00023136"/>
    </source>
</evidence>
<dbReference type="InterPro" id="IPR011701">
    <property type="entry name" value="MFS"/>
</dbReference>
<proteinExistence type="predicted"/>
<evidence type="ECO:0000259" key="8">
    <source>
        <dbReference type="PROSITE" id="PS50850"/>
    </source>
</evidence>
<keyword evidence="6 7" id="KW-0472">Membrane</keyword>
<gene>
    <name evidence="9" type="ORF">ACFSCS_03820</name>
</gene>
<feature type="transmembrane region" description="Helical" evidence="7">
    <location>
        <begin position="288"/>
        <end position="305"/>
    </location>
</feature>
<dbReference type="RefSeq" id="WP_343872320.1">
    <property type="nucleotide sequence ID" value="NZ_BAAAIX010000007.1"/>
</dbReference>
<evidence type="ECO:0000313" key="10">
    <source>
        <dbReference type="Proteomes" id="UP001597326"/>
    </source>
</evidence>
<evidence type="ECO:0000256" key="3">
    <source>
        <dbReference type="ARBA" id="ARBA00022475"/>
    </source>
</evidence>
<dbReference type="InterPro" id="IPR036259">
    <property type="entry name" value="MFS_trans_sf"/>
</dbReference>
<dbReference type="Proteomes" id="UP001597326">
    <property type="component" value="Unassembled WGS sequence"/>
</dbReference>
<feature type="transmembrane region" description="Helical" evidence="7">
    <location>
        <begin position="85"/>
        <end position="107"/>
    </location>
</feature>
<dbReference type="PROSITE" id="PS50850">
    <property type="entry name" value="MFS"/>
    <property type="match status" value="1"/>
</dbReference>
<feature type="transmembrane region" description="Helical" evidence="7">
    <location>
        <begin position="221"/>
        <end position="243"/>
    </location>
</feature>
<feature type="transmembrane region" description="Helical" evidence="7">
    <location>
        <begin position="255"/>
        <end position="276"/>
    </location>
</feature>